<dbReference type="Gene3D" id="1.50.10.10">
    <property type="match status" value="1"/>
</dbReference>
<evidence type="ECO:0000313" key="10">
    <source>
        <dbReference type="Proteomes" id="UP001430848"/>
    </source>
</evidence>
<dbReference type="InterPro" id="IPR001128">
    <property type="entry name" value="Cyt_P450"/>
</dbReference>
<evidence type="ECO:0000256" key="7">
    <source>
        <dbReference type="SAM" id="Phobius"/>
    </source>
</evidence>
<evidence type="ECO:0000256" key="4">
    <source>
        <dbReference type="ARBA" id="ARBA00022723"/>
    </source>
</evidence>
<dbReference type="Gene3D" id="1.10.630.10">
    <property type="entry name" value="Cytochrome P450"/>
    <property type="match status" value="1"/>
</dbReference>
<dbReference type="Proteomes" id="UP001430848">
    <property type="component" value="Unassembled WGS sequence"/>
</dbReference>
<dbReference type="InterPro" id="IPR012341">
    <property type="entry name" value="6hp_glycosidase-like_sf"/>
</dbReference>
<name>A0ABR1PIA3_DIAER</name>
<dbReference type="PANTHER" id="PTHR11051:SF8">
    <property type="entry name" value="PROTEIN-GLUCOSYLGALACTOSYLHYDROXYLYSINE GLUCOSIDASE"/>
    <property type="match status" value="1"/>
</dbReference>
<dbReference type="SUPFAM" id="SSF48208">
    <property type="entry name" value="Six-hairpin glycosidases"/>
    <property type="match status" value="1"/>
</dbReference>
<feature type="domain" description="Glycoside hydrolase family 65 central catalytic" evidence="8">
    <location>
        <begin position="754"/>
        <end position="932"/>
    </location>
</feature>
<dbReference type="InterPro" id="IPR005195">
    <property type="entry name" value="Glyco_hydro_65_M"/>
</dbReference>
<sequence>MQSAEWPVPPQVLMLAVVLIGYLVYNYLIFPTPRSVAELKFLNSTPGEWFPYLRSLYRNTLDLKKTLHLHHTEHKNETVRVPIYGPGQDKLILLPYSQRKWLIDQPESSVSMHEQTTNHFQWNYGTVYPTRDHNAVPIHIISTKLTREIGNLIPDLSEELDLALAKHWGGEDSGNEWREVGVYDTLRPIIGQAINRIFIGESHCRKEEILDTGFGYAQAIPLAANMLWLIPNPLRRLLAPLVTLPSRYYERKWFKLTLGEVHRRLATRGEKGEAKNDFLSWLIAYGESQGDPYLLDPEVLSARILLLNAFALHTNVFAVVHMILDIVGSGAEQGSKDVAALRQEINEVRAAHSDEEDWTKRSLAKLEKLDSAFRESQRMNTILSLGPLRIVGKDGVTTPSGVQVPRGYQVGIPAYSIHFDEEIYGSDAKDWKPFRFYNRRKDAQVSGDGLKGARQAWATTSADYLSFGGGLNSCPGRFFASGMLKVLMANILMRYDFEFQEKRPDNLLVSYESLASLAERRLAAVKLVVSSGQGLDDVHILDILDNQSALRTKTVKALVDPASSQIVSAVSPDGVDHVMAYVLSSTLGDELLYPEDEDEYSSDFVSAFNDLPKLGSANESNIESESVSTTQRYRFQSGLQSATVYKYAGIASSEHYGSDTETVVSDVVSSAISRGYHILREEHSAEVSRLMSADFVADFRDPVTGSLPAGNDIVKALQITAISSAYYLYTSLIPWSSTRDEDPSTCIACNSLAVGGLVSQTYGGKIFWDADLFVAPAIQGVHPKLARQFSLYRINRSEQSRKNTERHELKAGSMLYAWTSGRHGQCYNMSAPCIMYQYHLNADIALSMTMGRNTSGDTNWFDQHGAVDVIDGVALGLSDARVLTRREDTGRWGIDVMADADEYYMWIADGSFTGTAVSTLLQLASEARHKRGIPLEPDWLDQLEHMSIPTSEDDVVLEFQGMTNDVFPKQADVILSHYPYDYKRNFSLAKYRAAMDFYAVRTDPHGPAMTWSMYAIAANSLATSGCAFWTYIVKSFQPYIRGPWYQYSEQQDDEPGIPDPLTGNAINPAFPFLTGHGGLLQIFTAGFLGLRVTHRNLLVNPSLPPQLRDFKPPIQFYNGAVVSFRMNRTHTSITRRDASHFDGLVPDQYGKEDMPITIGRDVDDPDARTVFLRVNDTAVVENRLYDTEVHVPGNILQCHSASSTHGELAFAATDGYGGTSWQPDASDVPAALVVDIGSSQAPRPLGAIQLDFAMRPPKHAKVSISNSSDFEPAIVLADEDIGITKPWVPESPVVRYVGNSTTIQLTDAIWSGAFAKLEVTGCWTDDGAGATVAEFALLAADYHE</sequence>
<accession>A0ABR1PIA3</accession>
<dbReference type="PANTHER" id="PTHR11051">
    <property type="entry name" value="GLYCOSYL HYDROLASE-RELATED"/>
    <property type="match status" value="1"/>
</dbReference>
<keyword evidence="5" id="KW-0408">Iron</keyword>
<comment type="similarity">
    <text evidence="2">Belongs to the glycosyl hydrolase 65 family.</text>
</comment>
<keyword evidence="6" id="KW-0560">Oxidoreductase</keyword>
<dbReference type="PRINTS" id="PR00465">
    <property type="entry name" value="EP450IV"/>
</dbReference>
<dbReference type="EMBL" id="JAKNSF020000008">
    <property type="protein sequence ID" value="KAK7737118.1"/>
    <property type="molecule type" value="Genomic_DNA"/>
</dbReference>
<evidence type="ECO:0000256" key="6">
    <source>
        <dbReference type="ARBA" id="ARBA00023033"/>
    </source>
</evidence>
<evidence type="ECO:0000259" key="8">
    <source>
        <dbReference type="Pfam" id="PF03632"/>
    </source>
</evidence>
<keyword evidence="7" id="KW-0472">Membrane</keyword>
<reference evidence="9 10" key="1">
    <citation type="submission" date="2024-02" db="EMBL/GenBank/DDBJ databases">
        <title>De novo assembly and annotation of 12 fungi associated with fruit tree decline syndrome in Ontario, Canada.</title>
        <authorList>
            <person name="Sulman M."/>
            <person name="Ellouze W."/>
            <person name="Ilyukhin E."/>
        </authorList>
    </citation>
    <scope>NUCLEOTIDE SEQUENCE [LARGE SCALE GENOMIC DNA]</scope>
    <source>
        <strain evidence="9 10">M169</strain>
    </source>
</reference>
<proteinExistence type="inferred from homology"/>
<dbReference type="InterPro" id="IPR036396">
    <property type="entry name" value="Cyt_P450_sf"/>
</dbReference>
<comment type="caution">
    <text evidence="9">The sequence shown here is derived from an EMBL/GenBank/DDBJ whole genome shotgun (WGS) entry which is preliminary data.</text>
</comment>
<keyword evidence="10" id="KW-1185">Reference proteome</keyword>
<keyword evidence="7" id="KW-0812">Transmembrane</keyword>
<gene>
    <name evidence="9" type="primary">ATH1_1</name>
    <name evidence="9" type="ORF">SLS63_002909</name>
</gene>
<dbReference type="CDD" id="cd11041">
    <property type="entry name" value="CYP503A1-like"/>
    <property type="match status" value="1"/>
</dbReference>
<keyword evidence="6" id="KW-0503">Monooxygenase</keyword>
<dbReference type="Pfam" id="PF00067">
    <property type="entry name" value="p450"/>
    <property type="match status" value="1"/>
</dbReference>
<evidence type="ECO:0000256" key="2">
    <source>
        <dbReference type="ARBA" id="ARBA00006768"/>
    </source>
</evidence>
<evidence type="ECO:0000256" key="5">
    <source>
        <dbReference type="ARBA" id="ARBA00023004"/>
    </source>
</evidence>
<comment type="similarity">
    <text evidence="3">Belongs to the cytochrome P450 family.</text>
</comment>
<keyword evidence="4" id="KW-0479">Metal-binding</keyword>
<dbReference type="InterPro" id="IPR008928">
    <property type="entry name" value="6-hairpin_glycosidase_sf"/>
</dbReference>
<dbReference type="SUPFAM" id="SSF48264">
    <property type="entry name" value="Cytochrome P450"/>
    <property type="match status" value="1"/>
</dbReference>
<feature type="transmembrane region" description="Helical" evidence="7">
    <location>
        <begin position="12"/>
        <end position="30"/>
    </location>
</feature>
<evidence type="ECO:0000256" key="1">
    <source>
        <dbReference type="ARBA" id="ARBA00001971"/>
    </source>
</evidence>
<dbReference type="Pfam" id="PF03632">
    <property type="entry name" value="Glyco_hydro_65m"/>
    <property type="match status" value="1"/>
</dbReference>
<comment type="cofactor">
    <cofactor evidence="1">
        <name>heme</name>
        <dbReference type="ChEBI" id="CHEBI:30413"/>
    </cofactor>
</comment>
<organism evidence="9 10">
    <name type="scientific">Diaporthe eres</name>
    <name type="common">Phomopsis oblonga</name>
    <dbReference type="NCBI Taxonomy" id="83184"/>
    <lineage>
        <taxon>Eukaryota</taxon>
        <taxon>Fungi</taxon>
        <taxon>Dikarya</taxon>
        <taxon>Ascomycota</taxon>
        <taxon>Pezizomycotina</taxon>
        <taxon>Sordariomycetes</taxon>
        <taxon>Sordariomycetidae</taxon>
        <taxon>Diaporthales</taxon>
        <taxon>Diaporthaceae</taxon>
        <taxon>Diaporthe</taxon>
        <taxon>Diaporthe eres species complex</taxon>
    </lineage>
</organism>
<protein>
    <submittedName>
        <fullName evidence="9">Alpha,alpha-trehalase ath1</fullName>
    </submittedName>
</protein>
<dbReference type="InterPro" id="IPR002403">
    <property type="entry name" value="Cyt_P450_E_grp-IV"/>
</dbReference>
<evidence type="ECO:0000313" key="9">
    <source>
        <dbReference type="EMBL" id="KAK7737118.1"/>
    </source>
</evidence>
<evidence type="ECO:0000256" key="3">
    <source>
        <dbReference type="ARBA" id="ARBA00010617"/>
    </source>
</evidence>
<keyword evidence="7" id="KW-1133">Transmembrane helix</keyword>